<evidence type="ECO:0000313" key="2">
    <source>
        <dbReference type="Proteomes" id="UP001497512"/>
    </source>
</evidence>
<keyword evidence="2" id="KW-1185">Reference proteome</keyword>
<dbReference type="Proteomes" id="UP001497512">
    <property type="component" value="Chromosome 14"/>
</dbReference>
<sequence length="108" mass="12508">MFSPRRSASRMPSSHDEFLCPCCILVYFDELISFLAVCIQICTLLRVAQLYGILHKATLSSENPTIEFSSEFKKVIKSTLRNQFYSSKKQMLLFSFLSLSLRSRFPHM</sequence>
<organism evidence="1 2">
    <name type="scientific">Sphagnum troendelagicum</name>
    <dbReference type="NCBI Taxonomy" id="128251"/>
    <lineage>
        <taxon>Eukaryota</taxon>
        <taxon>Viridiplantae</taxon>
        <taxon>Streptophyta</taxon>
        <taxon>Embryophyta</taxon>
        <taxon>Bryophyta</taxon>
        <taxon>Sphagnophytina</taxon>
        <taxon>Sphagnopsida</taxon>
        <taxon>Sphagnales</taxon>
        <taxon>Sphagnaceae</taxon>
        <taxon>Sphagnum</taxon>
    </lineage>
</organism>
<protein>
    <submittedName>
        <fullName evidence="1">Uncharacterized protein</fullName>
    </submittedName>
</protein>
<proteinExistence type="predicted"/>
<accession>A0ABP0TSX3</accession>
<reference evidence="1" key="1">
    <citation type="submission" date="2024-02" db="EMBL/GenBank/DDBJ databases">
        <authorList>
            <consortium name="ELIXIR-Norway"/>
            <consortium name="Elixir Norway"/>
        </authorList>
    </citation>
    <scope>NUCLEOTIDE SEQUENCE</scope>
</reference>
<gene>
    <name evidence="1" type="ORF">CSSPTR1EN2_LOCUS7049</name>
</gene>
<dbReference type="EMBL" id="OZ019906">
    <property type="protein sequence ID" value="CAK9203764.1"/>
    <property type="molecule type" value="Genomic_DNA"/>
</dbReference>
<name>A0ABP0TSX3_9BRYO</name>
<evidence type="ECO:0000313" key="1">
    <source>
        <dbReference type="EMBL" id="CAK9203764.1"/>
    </source>
</evidence>